<comment type="cofactor">
    <cofactor evidence="1">
        <name>Zn(2+)</name>
        <dbReference type="ChEBI" id="CHEBI:29105"/>
    </cofactor>
</comment>
<keyword evidence="10 15" id="KW-0694">RNA-binding</keyword>
<evidence type="ECO:0000256" key="18">
    <source>
        <dbReference type="SAM" id="SignalP"/>
    </source>
</evidence>
<keyword evidence="6" id="KW-0479">Metal-binding</keyword>
<evidence type="ECO:0000256" key="6">
    <source>
        <dbReference type="ARBA" id="ARBA00022723"/>
    </source>
</evidence>
<evidence type="ECO:0000256" key="13">
    <source>
        <dbReference type="ARBA" id="ARBA00030904"/>
    </source>
</evidence>
<dbReference type="GO" id="GO:0005524">
    <property type="term" value="F:ATP binding"/>
    <property type="evidence" value="ECO:0007669"/>
    <property type="project" value="UniProtKB-KW"/>
</dbReference>
<dbReference type="SUPFAM" id="SSF52374">
    <property type="entry name" value="Nucleotidylyl transferase"/>
    <property type="match status" value="1"/>
</dbReference>
<evidence type="ECO:0000259" key="19">
    <source>
        <dbReference type="PROSITE" id="PS50886"/>
    </source>
</evidence>
<dbReference type="InterPro" id="IPR009080">
    <property type="entry name" value="tRNAsynth_Ia_anticodon-bd"/>
</dbReference>
<keyword evidence="3" id="KW-0963">Cytoplasm</keyword>
<evidence type="ECO:0000256" key="9">
    <source>
        <dbReference type="ARBA" id="ARBA00022840"/>
    </source>
</evidence>
<evidence type="ECO:0000256" key="15">
    <source>
        <dbReference type="PROSITE-ProRule" id="PRU00209"/>
    </source>
</evidence>
<dbReference type="CDD" id="cd02799">
    <property type="entry name" value="tRNA_bind_EMAP-II_like"/>
    <property type="match status" value="1"/>
</dbReference>
<dbReference type="InterPro" id="IPR033911">
    <property type="entry name" value="MetRS_core"/>
</dbReference>
<keyword evidence="18" id="KW-0732">Signal</keyword>
<evidence type="ECO:0000256" key="2">
    <source>
        <dbReference type="ARBA" id="ARBA00012838"/>
    </source>
</evidence>
<dbReference type="InterPro" id="IPR002547">
    <property type="entry name" value="tRNA-bd_dom"/>
</dbReference>
<dbReference type="Gene3D" id="2.170.220.10">
    <property type="match status" value="1"/>
</dbReference>
<evidence type="ECO:0000256" key="4">
    <source>
        <dbReference type="ARBA" id="ARBA00022555"/>
    </source>
</evidence>
<dbReference type="Gene3D" id="3.40.50.620">
    <property type="entry name" value="HUPs"/>
    <property type="match status" value="1"/>
</dbReference>
<dbReference type="NCBIfam" id="TIGR00398">
    <property type="entry name" value="metG"/>
    <property type="match status" value="1"/>
</dbReference>
<sequence>MKFPIVSCLLAWTSLSPSSAFTPSFQRKTITSSSSLFSSTPSTAFDDGERPFQITTPIYYVNDKPHIGHAYTSTACDVIARFMRLSGRDVFFLTGTDEHGQKVEQSAAKKGMECQDFVNEVSQSFRDLLGVMNISNDYFVRTTDEAHKESVKQLWKVLTKKGYIYKGTYSGWYSVRDECFYNESELVDGKAPTGAEVEWVAKEESYFFKLSAMEEPLLKMYEEYPEMIAPKSRLNEVKSFVSGGLRDLSVSRTSFKWGVPVPDDEDHIMYVWIDALANYMSALGYGSDNSEDYEKFWPAALHVVGKDILRFHAVYWPAFLLAADLPLPKRVYAHGWWTKDGEKISKSLGNVIDPVELVDKYGVDATRFFLMSEVPFGNDGDFSDLNFVYRCNANLANELGNLAHRVCTLVYKNCDQSIPTPGEFLPEDVEMLENAKSVRDIAAGHIANQAISQYATTMINLVKDANKYIDVQAPWALKKTDPERMSTVLYVLMETLRHVGILYQPLIPDSANKILDQLTVPADERTFAHLESWPLVSGTKMDAPQIVLHRFEVPGEEAEKQQQKQKQQKQKQKQQPKKQQNNVPLEKDVGRLDIRVGVITKAWEHEEADKLFCEEIDIGEESGPRQIASGLRDHYKLEDLEGQRVLVLTNLKSRKLVGFPSHGMVLCASNGDTTEFVEPPADAKIGERIVVDGYDGEPATENQIGKKKILDAVFPDLKTNDDGVATYKGIPFMTSAGECKAKSGLANAEVA</sequence>
<dbReference type="NCBIfam" id="NF008900">
    <property type="entry name" value="PRK12267.1"/>
    <property type="match status" value="1"/>
</dbReference>
<dbReference type="EMBL" id="BLLK01000075">
    <property type="protein sequence ID" value="GFH61677.1"/>
    <property type="molecule type" value="Genomic_DNA"/>
</dbReference>
<dbReference type="Pfam" id="PF19303">
    <property type="entry name" value="Anticodon_3"/>
    <property type="match status" value="1"/>
</dbReference>
<dbReference type="CDD" id="cd00814">
    <property type="entry name" value="MetRS_core"/>
    <property type="match status" value="1"/>
</dbReference>
<evidence type="ECO:0000256" key="16">
    <source>
        <dbReference type="RuleBase" id="RU363039"/>
    </source>
</evidence>
<dbReference type="Pfam" id="PF01588">
    <property type="entry name" value="tRNA_bind"/>
    <property type="match status" value="1"/>
</dbReference>
<keyword evidence="11 16" id="KW-0648">Protein biosynthesis</keyword>
<dbReference type="InterPro" id="IPR023457">
    <property type="entry name" value="Met-tRNA_synth_2"/>
</dbReference>
<dbReference type="AlphaFoldDB" id="A0AAD3DBX3"/>
<keyword evidence="21" id="KW-1185">Reference proteome</keyword>
<evidence type="ECO:0000256" key="3">
    <source>
        <dbReference type="ARBA" id="ARBA00022490"/>
    </source>
</evidence>
<keyword evidence="4 15" id="KW-0820">tRNA-binding</keyword>
<evidence type="ECO:0000256" key="12">
    <source>
        <dbReference type="ARBA" id="ARBA00023146"/>
    </source>
</evidence>
<dbReference type="FunFam" id="2.40.50.140:FF:000225">
    <property type="entry name" value="tyrosine--tRNA ligase, cytoplasmic"/>
    <property type="match status" value="1"/>
</dbReference>
<gene>
    <name evidence="20" type="ORF">CTEN210_18153</name>
</gene>
<evidence type="ECO:0000256" key="7">
    <source>
        <dbReference type="ARBA" id="ARBA00022741"/>
    </source>
</evidence>
<dbReference type="Proteomes" id="UP001054902">
    <property type="component" value="Unassembled WGS sequence"/>
</dbReference>
<evidence type="ECO:0000256" key="10">
    <source>
        <dbReference type="ARBA" id="ARBA00022884"/>
    </source>
</evidence>
<dbReference type="GO" id="GO:0000049">
    <property type="term" value="F:tRNA binding"/>
    <property type="evidence" value="ECO:0007669"/>
    <property type="project" value="UniProtKB-UniRule"/>
</dbReference>
<accession>A0AAD3DBX3</accession>
<feature type="chain" id="PRO_5041917230" description="methionine--tRNA ligase" evidence="18">
    <location>
        <begin position="21"/>
        <end position="751"/>
    </location>
</feature>
<protein>
    <recommendedName>
        <fullName evidence="2">methionine--tRNA ligase</fullName>
        <ecNumber evidence="2">6.1.1.10</ecNumber>
    </recommendedName>
    <alternativeName>
        <fullName evidence="13">Methionyl-tRNA synthetase</fullName>
    </alternativeName>
</protein>
<evidence type="ECO:0000256" key="17">
    <source>
        <dbReference type="SAM" id="MobiDB-lite"/>
    </source>
</evidence>
<evidence type="ECO:0000313" key="21">
    <source>
        <dbReference type="Proteomes" id="UP001054902"/>
    </source>
</evidence>
<dbReference type="InterPro" id="IPR032678">
    <property type="entry name" value="tRNA-synt_1_cat_dom"/>
</dbReference>
<keyword evidence="7 16" id="KW-0547">Nucleotide-binding</keyword>
<evidence type="ECO:0000256" key="11">
    <source>
        <dbReference type="ARBA" id="ARBA00022917"/>
    </source>
</evidence>
<dbReference type="SUPFAM" id="SSF50249">
    <property type="entry name" value="Nucleic acid-binding proteins"/>
    <property type="match status" value="1"/>
</dbReference>
<dbReference type="InterPro" id="IPR041872">
    <property type="entry name" value="Anticodon_Met"/>
</dbReference>
<keyword evidence="5 16" id="KW-0436">Ligase</keyword>
<keyword evidence="8" id="KW-0862">Zinc</keyword>
<evidence type="ECO:0000256" key="1">
    <source>
        <dbReference type="ARBA" id="ARBA00001947"/>
    </source>
</evidence>
<dbReference type="GO" id="GO:0006431">
    <property type="term" value="P:methionyl-tRNA aminoacylation"/>
    <property type="evidence" value="ECO:0007669"/>
    <property type="project" value="InterPro"/>
</dbReference>
<dbReference type="SUPFAM" id="SSF47323">
    <property type="entry name" value="Anticodon-binding domain of a subclass of class I aminoacyl-tRNA synthetases"/>
    <property type="match status" value="1"/>
</dbReference>
<dbReference type="Gene3D" id="1.10.730.10">
    <property type="entry name" value="Isoleucyl-tRNA Synthetase, Domain 1"/>
    <property type="match status" value="1"/>
</dbReference>
<evidence type="ECO:0000256" key="8">
    <source>
        <dbReference type="ARBA" id="ARBA00022833"/>
    </source>
</evidence>
<dbReference type="PANTHER" id="PTHR43326">
    <property type="entry name" value="METHIONYL-TRNA SYNTHETASE"/>
    <property type="match status" value="1"/>
</dbReference>
<dbReference type="PROSITE" id="PS50886">
    <property type="entry name" value="TRBD"/>
    <property type="match status" value="1"/>
</dbReference>
<comment type="similarity">
    <text evidence="16">Belongs to the class-I aminoacyl-tRNA synthetase family.</text>
</comment>
<feature type="compositionally biased region" description="Basic residues" evidence="17">
    <location>
        <begin position="566"/>
        <end position="576"/>
    </location>
</feature>
<dbReference type="InterPro" id="IPR014758">
    <property type="entry name" value="Met-tRNA_synth"/>
</dbReference>
<dbReference type="Pfam" id="PF01406">
    <property type="entry name" value="tRNA-synt_1e"/>
    <property type="match status" value="1"/>
</dbReference>
<dbReference type="GO" id="GO:0004825">
    <property type="term" value="F:methionine-tRNA ligase activity"/>
    <property type="evidence" value="ECO:0007669"/>
    <property type="project" value="UniProtKB-EC"/>
</dbReference>
<comment type="caution">
    <text evidence="20">The sequence shown here is derived from an EMBL/GenBank/DDBJ whole genome shotgun (WGS) entry which is preliminary data.</text>
</comment>
<proteinExistence type="inferred from homology"/>
<dbReference type="InterPro" id="IPR015413">
    <property type="entry name" value="Methionyl/Leucyl_tRNA_Synth"/>
</dbReference>
<keyword evidence="9 16" id="KW-0067">ATP-binding</keyword>
<feature type="signal peptide" evidence="18">
    <location>
        <begin position="1"/>
        <end position="20"/>
    </location>
</feature>
<feature type="region of interest" description="Disordered" evidence="17">
    <location>
        <begin position="555"/>
        <end position="586"/>
    </location>
</feature>
<reference evidence="20 21" key="1">
    <citation type="journal article" date="2021" name="Sci. Rep.">
        <title>The genome of the diatom Chaetoceros tenuissimus carries an ancient integrated fragment of an extant virus.</title>
        <authorList>
            <person name="Hongo Y."/>
            <person name="Kimura K."/>
            <person name="Takaki Y."/>
            <person name="Yoshida Y."/>
            <person name="Baba S."/>
            <person name="Kobayashi G."/>
            <person name="Nagasaki K."/>
            <person name="Hano T."/>
            <person name="Tomaru Y."/>
        </authorList>
    </citation>
    <scope>NUCLEOTIDE SEQUENCE [LARGE SCALE GENOMIC DNA]</scope>
    <source>
        <strain evidence="20 21">NIES-3715</strain>
    </source>
</reference>
<dbReference type="PRINTS" id="PR01041">
    <property type="entry name" value="TRNASYNTHMET"/>
</dbReference>
<feature type="domain" description="TRNA-binding" evidence="19">
    <location>
        <begin position="588"/>
        <end position="690"/>
    </location>
</feature>
<evidence type="ECO:0000313" key="20">
    <source>
        <dbReference type="EMBL" id="GFH61677.1"/>
    </source>
</evidence>
<dbReference type="CDD" id="cd07957">
    <property type="entry name" value="Anticodon_Ia_Met"/>
    <property type="match status" value="1"/>
</dbReference>
<evidence type="ECO:0000256" key="14">
    <source>
        <dbReference type="ARBA" id="ARBA00047364"/>
    </source>
</evidence>
<dbReference type="HAMAP" id="MF_01228">
    <property type="entry name" value="Met_tRNA_synth_type2"/>
    <property type="match status" value="1"/>
</dbReference>
<dbReference type="InterPro" id="IPR014729">
    <property type="entry name" value="Rossmann-like_a/b/a_fold"/>
</dbReference>
<dbReference type="GO" id="GO:0046872">
    <property type="term" value="F:metal ion binding"/>
    <property type="evidence" value="ECO:0007669"/>
    <property type="project" value="UniProtKB-KW"/>
</dbReference>
<dbReference type="PANTHER" id="PTHR43326:SF1">
    <property type="entry name" value="METHIONINE--TRNA LIGASE, MITOCHONDRIAL"/>
    <property type="match status" value="1"/>
</dbReference>
<dbReference type="FunFam" id="2.170.220.10:FF:000002">
    <property type="entry name" value="Methionine--tRNA ligase"/>
    <property type="match status" value="1"/>
</dbReference>
<dbReference type="EC" id="6.1.1.10" evidence="2"/>
<name>A0AAD3DBX3_9STRA</name>
<organism evidence="20 21">
    <name type="scientific">Chaetoceros tenuissimus</name>
    <dbReference type="NCBI Taxonomy" id="426638"/>
    <lineage>
        <taxon>Eukaryota</taxon>
        <taxon>Sar</taxon>
        <taxon>Stramenopiles</taxon>
        <taxon>Ochrophyta</taxon>
        <taxon>Bacillariophyta</taxon>
        <taxon>Coscinodiscophyceae</taxon>
        <taxon>Chaetocerotophycidae</taxon>
        <taxon>Chaetocerotales</taxon>
        <taxon>Chaetocerotaceae</taxon>
        <taxon>Chaetoceros</taxon>
    </lineage>
</organism>
<dbReference type="Pfam" id="PF09334">
    <property type="entry name" value="tRNA-synt_1g"/>
    <property type="match status" value="1"/>
</dbReference>
<dbReference type="Gene3D" id="2.40.50.140">
    <property type="entry name" value="Nucleic acid-binding proteins"/>
    <property type="match status" value="1"/>
</dbReference>
<keyword evidence="12 16" id="KW-0030">Aminoacyl-tRNA synthetase</keyword>
<dbReference type="InterPro" id="IPR012340">
    <property type="entry name" value="NA-bd_OB-fold"/>
</dbReference>
<evidence type="ECO:0000256" key="5">
    <source>
        <dbReference type="ARBA" id="ARBA00022598"/>
    </source>
</evidence>
<comment type="catalytic activity">
    <reaction evidence="14">
        <text>tRNA(Met) + L-methionine + ATP = L-methionyl-tRNA(Met) + AMP + diphosphate</text>
        <dbReference type="Rhea" id="RHEA:13481"/>
        <dbReference type="Rhea" id="RHEA-COMP:9667"/>
        <dbReference type="Rhea" id="RHEA-COMP:9698"/>
        <dbReference type="ChEBI" id="CHEBI:30616"/>
        <dbReference type="ChEBI" id="CHEBI:33019"/>
        <dbReference type="ChEBI" id="CHEBI:57844"/>
        <dbReference type="ChEBI" id="CHEBI:78442"/>
        <dbReference type="ChEBI" id="CHEBI:78530"/>
        <dbReference type="ChEBI" id="CHEBI:456215"/>
        <dbReference type="EC" id="6.1.1.10"/>
    </reaction>
</comment>